<dbReference type="Proteomes" id="UP000196317">
    <property type="component" value="Unassembled WGS sequence"/>
</dbReference>
<dbReference type="PANTHER" id="PTHR30024">
    <property type="entry name" value="ALIPHATIC SULFONATES-BINDING PROTEIN-RELATED"/>
    <property type="match status" value="1"/>
</dbReference>
<comment type="caution">
    <text evidence="4">The sequence shown here is derived from an EMBL/GenBank/DDBJ whole genome shotgun (WGS) entry which is preliminary data.</text>
</comment>
<dbReference type="SMART" id="SM00062">
    <property type="entry name" value="PBPb"/>
    <property type="match status" value="1"/>
</dbReference>
<dbReference type="Pfam" id="PF09084">
    <property type="entry name" value="NMT1"/>
    <property type="match status" value="1"/>
</dbReference>
<accession>A0A1Y5MN34</accession>
<proteinExistence type="inferred from homology"/>
<feature type="domain" description="Solute-binding protein family 3/N-terminal" evidence="3">
    <location>
        <begin position="26"/>
        <end position="238"/>
    </location>
</feature>
<evidence type="ECO:0000256" key="1">
    <source>
        <dbReference type="ARBA" id="ARBA00010742"/>
    </source>
</evidence>
<name>A0A1Y5MN34_9BACT</name>
<reference evidence="4 5" key="1">
    <citation type="submission" date="2017-04" db="EMBL/GenBank/DDBJ databases">
        <title>Complete genome of Campylobacter concisus ATCC 33237T and draft genomes for an additional eight well characterized C. concisus strains.</title>
        <authorList>
            <person name="Cornelius A.J."/>
            <person name="Miller W.G."/>
            <person name="Lastovica A.J."/>
            <person name="On S.L."/>
            <person name="French N.P."/>
            <person name="Vandenberg O."/>
            <person name="Biggs P.J."/>
        </authorList>
    </citation>
    <scope>NUCLEOTIDE SEQUENCE [LARGE SCALE GENOMIC DNA]</scope>
    <source>
        <strain evidence="4 5">CCUG 19995</strain>
    </source>
</reference>
<dbReference type="InterPro" id="IPR001638">
    <property type="entry name" value="Solute-binding_3/MltF_N"/>
</dbReference>
<dbReference type="InterPro" id="IPR015168">
    <property type="entry name" value="SsuA/THI5"/>
</dbReference>
<keyword evidence="2" id="KW-0732">Signal</keyword>
<evidence type="ECO:0000256" key="2">
    <source>
        <dbReference type="SAM" id="SignalP"/>
    </source>
</evidence>
<feature type="chain" id="PRO_5013028916" evidence="2">
    <location>
        <begin position="21"/>
        <end position="306"/>
    </location>
</feature>
<evidence type="ECO:0000313" key="4">
    <source>
        <dbReference type="EMBL" id="OUT07082.1"/>
    </source>
</evidence>
<dbReference type="Gene3D" id="3.40.190.10">
    <property type="entry name" value="Periplasmic binding protein-like II"/>
    <property type="match status" value="2"/>
</dbReference>
<protein>
    <submittedName>
        <fullName evidence="4">ABC transporter substrate-binding protein</fullName>
    </submittedName>
</protein>
<dbReference type="AlphaFoldDB" id="A0A1Y5MN34"/>
<dbReference type="RefSeq" id="WP_087583634.1">
    <property type="nucleotide sequence ID" value="NZ_NDYN01000008.1"/>
</dbReference>
<evidence type="ECO:0000313" key="5">
    <source>
        <dbReference type="Proteomes" id="UP000196317"/>
    </source>
</evidence>
<dbReference type="EMBL" id="NDYN01000008">
    <property type="protein sequence ID" value="OUT07082.1"/>
    <property type="molecule type" value="Genomic_DNA"/>
</dbReference>
<feature type="signal peptide" evidence="2">
    <location>
        <begin position="1"/>
        <end position="20"/>
    </location>
</feature>
<evidence type="ECO:0000259" key="3">
    <source>
        <dbReference type="SMART" id="SM00062"/>
    </source>
</evidence>
<sequence length="306" mass="32857">MRKFFKVLCAASLLCLVANASDGLDKIGMTYVKSPLNVPSIVDKFKGFYAKSFGVPVEYSEITSGAKQTQALASNSLQFLNCVGGTSVILAAANKADIKIISAYSRAPEAFVIFSKDKNIKSPKDLKGKKVAGPKGTILNELLVRYLALGGLSINDVEFISMGIPAAQAALENGSVDAALLAGPAAYNAQKSGLNVVTTGKGVITPVIVTATSGEFYKKHKDVVEKFKKAQDEILAYIKANEDEALKFTAEETGLSIEAVKSMYPQYDFSSKITADDIKALEATQEFMLESKMIEQKIDIKSLLLN</sequence>
<gene>
    <name evidence="4" type="ORF">B9N65_08970</name>
</gene>
<dbReference type="SUPFAM" id="SSF53850">
    <property type="entry name" value="Periplasmic binding protein-like II"/>
    <property type="match status" value="1"/>
</dbReference>
<comment type="similarity">
    <text evidence="1">Belongs to the bacterial solute-binding protein SsuA/TauA family.</text>
</comment>
<dbReference type="PANTHER" id="PTHR30024:SF42">
    <property type="entry name" value="ALIPHATIC SULFONATES-BINDING PROTEIN-RELATED"/>
    <property type="match status" value="1"/>
</dbReference>
<organism evidence="4 5">
    <name type="scientific">Campylobacter concisus</name>
    <dbReference type="NCBI Taxonomy" id="199"/>
    <lineage>
        <taxon>Bacteria</taxon>
        <taxon>Pseudomonadati</taxon>
        <taxon>Campylobacterota</taxon>
        <taxon>Epsilonproteobacteria</taxon>
        <taxon>Campylobacterales</taxon>
        <taxon>Campylobacteraceae</taxon>
        <taxon>Campylobacter</taxon>
    </lineage>
</organism>
<dbReference type="CDD" id="cd01008">
    <property type="entry name" value="PBP2_NrtA_SsuA_CpmA_like"/>
    <property type="match status" value="1"/>
</dbReference>